<accession>A0AAN8N263</accession>
<feature type="region of interest" description="Disordered" evidence="7">
    <location>
        <begin position="78"/>
        <end position="149"/>
    </location>
</feature>
<dbReference type="AlphaFoldDB" id="A0AAN8N263"/>
<comment type="similarity">
    <text evidence="2">Belongs to the SNU66/SART1 family.</text>
</comment>
<dbReference type="EMBL" id="JAVHJM010000012">
    <property type="protein sequence ID" value="KAK6500728.1"/>
    <property type="molecule type" value="Genomic_DNA"/>
</dbReference>
<dbReference type="InterPro" id="IPR005011">
    <property type="entry name" value="SNU66/SART1"/>
</dbReference>
<keyword evidence="4" id="KW-0508">mRNA splicing</keyword>
<feature type="region of interest" description="Disordered" evidence="7">
    <location>
        <begin position="337"/>
        <end position="356"/>
    </location>
</feature>
<dbReference type="GO" id="GO:0045292">
    <property type="term" value="P:mRNA cis splicing, via spliceosome"/>
    <property type="evidence" value="ECO:0007669"/>
    <property type="project" value="TreeGrafter"/>
</dbReference>
<organism evidence="8 9">
    <name type="scientific">Arthrobotrys conoides</name>
    <dbReference type="NCBI Taxonomy" id="74498"/>
    <lineage>
        <taxon>Eukaryota</taxon>
        <taxon>Fungi</taxon>
        <taxon>Dikarya</taxon>
        <taxon>Ascomycota</taxon>
        <taxon>Pezizomycotina</taxon>
        <taxon>Orbiliomycetes</taxon>
        <taxon>Orbiliales</taxon>
        <taxon>Orbiliaceae</taxon>
        <taxon>Arthrobotrys</taxon>
    </lineage>
</organism>
<comment type="subcellular location">
    <subcellularLocation>
        <location evidence="1">Nucleus</location>
    </subcellularLocation>
</comment>
<feature type="region of interest" description="Disordered" evidence="7">
    <location>
        <begin position="565"/>
        <end position="604"/>
    </location>
</feature>
<evidence type="ECO:0000313" key="8">
    <source>
        <dbReference type="EMBL" id="KAK6500728.1"/>
    </source>
</evidence>
<evidence type="ECO:0000256" key="6">
    <source>
        <dbReference type="SAM" id="Coils"/>
    </source>
</evidence>
<feature type="region of interest" description="Disordered" evidence="7">
    <location>
        <begin position="22"/>
        <end position="60"/>
    </location>
</feature>
<dbReference type="Pfam" id="PF03343">
    <property type="entry name" value="SART-1"/>
    <property type="match status" value="1"/>
</dbReference>
<name>A0AAN8N263_9PEZI</name>
<evidence type="ECO:0000256" key="1">
    <source>
        <dbReference type="ARBA" id="ARBA00004123"/>
    </source>
</evidence>
<sequence>MANDNVEEISIEETNALRIKLGLKPLRTTAPAAPPPPPPPTESKAKLAAKMDSGDGESISIEETNQLRIAMGLKPLKVESSTAKVDEDDNSFDAQERRAAENWKKHQAEEERKKRRLEIKEQMRKGQERAERERKLEGKGLADDSGDDDAKAWIKGAKKRQKKALAQIEKDLREREEEEARLRKDYTSKDLAGLKVGHDLGELGENVDGTILTLKDSEILAEDDEGDELENAGLVESAKLKERLDLKKRKPDYNPYGDDEDNDKEILSKYDDEIDPNKKRKFFVLDDTGSTAAAPPKSLQRQQAISEKLKKIPISLDILKPVGEDQSDYIDPSTIKVKKPKKKKARTQRRVAEEDDDIFLPEDVAINGSSNTAGAMDIDSTTETKPKKVFEQSFVDDEDLSAALTIQRRAALKKQKALKPEELAKKLREEAAEEMKADEEEAPGLVIDETTEFVGSLQLPVHTERRQRATSVKAEVKSEPSTPGADEDGDVAMGSTDIGRSASPQAEVKKEALADITSTGLEEETTIGVGVGAMLSMLRQRQLVDTAMDPETHRKMQEKEAFLAKQRVAKSEAEMKAKVARERDRKSGKFDKMSAREKEEYARYENKLRDTQEAREAAARFKDYKPDVKIEHKDEYGRTMNQKEAFKYLSHQFHGKGSGKQKTEKKLKKIEDDKKRMAASSLNPEGLVGTIADTAKKSRTAGVRLM</sequence>
<feature type="compositionally biased region" description="Polar residues" evidence="7">
    <location>
        <begin position="367"/>
        <end position="381"/>
    </location>
</feature>
<dbReference type="InterPro" id="IPR045347">
    <property type="entry name" value="HIND"/>
</dbReference>
<dbReference type="Pfam" id="PF19252">
    <property type="entry name" value="HIND"/>
    <property type="match status" value="2"/>
</dbReference>
<feature type="compositionally biased region" description="Basic and acidic residues" evidence="7">
    <location>
        <begin position="94"/>
        <end position="149"/>
    </location>
</feature>
<feature type="region of interest" description="Disordered" evidence="7">
    <location>
        <begin position="362"/>
        <end position="384"/>
    </location>
</feature>
<feature type="compositionally biased region" description="Basic and acidic residues" evidence="7">
    <location>
        <begin position="661"/>
        <end position="676"/>
    </location>
</feature>
<feature type="region of interest" description="Disordered" evidence="7">
    <location>
        <begin position="651"/>
        <end position="681"/>
    </location>
</feature>
<dbReference type="PANTHER" id="PTHR14152">
    <property type="entry name" value="SQUAMOUS CELL CARCINOMA ANTIGEN RECOGNISED BY CYTOTOXIC T LYMPHOCYTES"/>
    <property type="match status" value="1"/>
</dbReference>
<dbReference type="PANTHER" id="PTHR14152:SF5">
    <property type="entry name" value="U4_U6.U5 TRI-SNRNP-ASSOCIATED PROTEIN 1"/>
    <property type="match status" value="1"/>
</dbReference>
<feature type="region of interest" description="Disordered" evidence="7">
    <location>
        <begin position="246"/>
        <end position="271"/>
    </location>
</feature>
<feature type="compositionally biased region" description="Basic and acidic residues" evidence="7">
    <location>
        <begin position="569"/>
        <end position="604"/>
    </location>
</feature>
<evidence type="ECO:0000256" key="4">
    <source>
        <dbReference type="ARBA" id="ARBA00023187"/>
    </source>
</evidence>
<evidence type="ECO:0000256" key="5">
    <source>
        <dbReference type="ARBA" id="ARBA00023242"/>
    </source>
</evidence>
<keyword evidence="3" id="KW-0507">mRNA processing</keyword>
<feature type="coiled-coil region" evidence="6">
    <location>
        <begin position="158"/>
        <end position="185"/>
    </location>
</feature>
<proteinExistence type="inferred from homology"/>
<evidence type="ECO:0000256" key="2">
    <source>
        <dbReference type="ARBA" id="ARBA00006076"/>
    </source>
</evidence>
<keyword evidence="6" id="KW-0175">Coiled coil</keyword>
<feature type="compositionally biased region" description="Pro residues" evidence="7">
    <location>
        <begin position="32"/>
        <end position="41"/>
    </location>
</feature>
<comment type="caution">
    <text evidence="8">The sequence shown here is derived from an EMBL/GenBank/DDBJ whole genome shotgun (WGS) entry which is preliminary data.</text>
</comment>
<dbReference type="GO" id="GO:0000481">
    <property type="term" value="P:maturation of 5S rRNA"/>
    <property type="evidence" value="ECO:0007669"/>
    <property type="project" value="TreeGrafter"/>
</dbReference>
<reference evidence="8 9" key="1">
    <citation type="submission" date="2019-10" db="EMBL/GenBank/DDBJ databases">
        <authorList>
            <person name="Palmer J.M."/>
        </authorList>
    </citation>
    <scope>NUCLEOTIDE SEQUENCE [LARGE SCALE GENOMIC DNA]</scope>
    <source>
        <strain evidence="8 9">TWF506</strain>
    </source>
</reference>
<evidence type="ECO:0008006" key="10">
    <source>
        <dbReference type="Google" id="ProtNLM"/>
    </source>
</evidence>
<gene>
    <name evidence="8" type="ORF">TWF506_003492</name>
</gene>
<feature type="region of interest" description="Disordered" evidence="7">
    <location>
        <begin position="457"/>
        <end position="511"/>
    </location>
</feature>
<keyword evidence="5" id="KW-0539">Nucleus</keyword>
<keyword evidence="9" id="KW-1185">Reference proteome</keyword>
<protein>
    <recommendedName>
        <fullName evidence="10">SART-1 protein</fullName>
    </recommendedName>
</protein>
<evidence type="ECO:0000313" key="9">
    <source>
        <dbReference type="Proteomes" id="UP001307849"/>
    </source>
</evidence>
<dbReference type="Proteomes" id="UP001307849">
    <property type="component" value="Unassembled WGS sequence"/>
</dbReference>
<dbReference type="GO" id="GO:0046540">
    <property type="term" value="C:U4/U6 x U5 tri-snRNP complex"/>
    <property type="evidence" value="ECO:0007669"/>
    <property type="project" value="InterPro"/>
</dbReference>
<feature type="compositionally biased region" description="Basic residues" evidence="7">
    <location>
        <begin position="337"/>
        <end position="349"/>
    </location>
</feature>
<evidence type="ECO:0000256" key="7">
    <source>
        <dbReference type="SAM" id="MobiDB-lite"/>
    </source>
</evidence>
<evidence type="ECO:0000256" key="3">
    <source>
        <dbReference type="ARBA" id="ARBA00022664"/>
    </source>
</evidence>